<feature type="domain" description="ABC transporter" evidence="12">
    <location>
        <begin position="501"/>
        <end position="714"/>
    </location>
</feature>
<keyword evidence="4" id="KW-0547">Nucleotide-binding</keyword>
<dbReference type="GO" id="GO:0140359">
    <property type="term" value="F:ABC-type transporter activity"/>
    <property type="evidence" value="ECO:0007669"/>
    <property type="project" value="InterPro"/>
</dbReference>
<dbReference type="SUPFAM" id="SSF52540">
    <property type="entry name" value="P-loop containing nucleoside triphosphate hydrolases"/>
    <property type="match status" value="1"/>
</dbReference>
<evidence type="ECO:0000256" key="5">
    <source>
        <dbReference type="ARBA" id="ARBA00022840"/>
    </source>
</evidence>
<evidence type="ECO:0000256" key="6">
    <source>
        <dbReference type="ARBA" id="ARBA00022967"/>
    </source>
</evidence>
<dbReference type="GO" id="GO:0034775">
    <property type="term" value="P:glutathione transmembrane transport"/>
    <property type="evidence" value="ECO:0007669"/>
    <property type="project" value="InterPro"/>
</dbReference>
<dbReference type="InterPro" id="IPR027417">
    <property type="entry name" value="P-loop_NTPase"/>
</dbReference>
<dbReference type="STRING" id="1415166.NONO_c06130"/>
<keyword evidence="7 11" id="KW-1133">Transmembrane helix</keyword>
<dbReference type="PATRIC" id="fig|1415166.3.peg.627"/>
<feature type="region of interest" description="Disordered" evidence="10">
    <location>
        <begin position="489"/>
        <end position="515"/>
    </location>
</feature>
<keyword evidence="3 11" id="KW-0812">Transmembrane</keyword>
<evidence type="ECO:0000256" key="3">
    <source>
        <dbReference type="ARBA" id="ARBA00022692"/>
    </source>
</evidence>
<evidence type="ECO:0000256" key="7">
    <source>
        <dbReference type="ARBA" id="ARBA00022989"/>
    </source>
</evidence>
<dbReference type="SUPFAM" id="SSF90123">
    <property type="entry name" value="ABC transporter transmembrane region"/>
    <property type="match status" value="1"/>
</dbReference>
<dbReference type="GO" id="GO:0034040">
    <property type="term" value="F:ATPase-coupled lipid transmembrane transporter activity"/>
    <property type="evidence" value="ECO:0007669"/>
    <property type="project" value="TreeGrafter"/>
</dbReference>
<dbReference type="KEGG" id="nno:NONO_c06130"/>
<feature type="transmembrane region" description="Helical" evidence="11">
    <location>
        <begin position="319"/>
        <end position="337"/>
    </location>
</feature>
<dbReference type="InterPro" id="IPR014223">
    <property type="entry name" value="ABC_CydC/D"/>
</dbReference>
<evidence type="ECO:0000313" key="15">
    <source>
        <dbReference type="Proteomes" id="UP000019150"/>
    </source>
</evidence>
<dbReference type="PANTHER" id="PTHR24221:SF654">
    <property type="entry name" value="ATP-BINDING CASSETTE SUB-FAMILY B MEMBER 6"/>
    <property type="match status" value="1"/>
</dbReference>
<dbReference type="PROSITE" id="PS00211">
    <property type="entry name" value="ABC_TRANSPORTER_1"/>
    <property type="match status" value="1"/>
</dbReference>
<dbReference type="InterPro" id="IPR039421">
    <property type="entry name" value="Type_1_exporter"/>
</dbReference>
<feature type="domain" description="ABC transmembrane type-1" evidence="13">
    <location>
        <begin position="33"/>
        <end position="477"/>
    </location>
</feature>
<feature type="transmembrane region" description="Helical" evidence="11">
    <location>
        <begin position="69"/>
        <end position="86"/>
    </location>
</feature>
<evidence type="ECO:0000256" key="2">
    <source>
        <dbReference type="ARBA" id="ARBA00022519"/>
    </source>
</evidence>
<comment type="similarity">
    <text evidence="9">Belongs to the ABC transporter superfamily. Siderophore-Fe(3+) uptake transporter (SIUT) (TC 3.A.1.21) family.</text>
</comment>
<feature type="compositionally biased region" description="Low complexity" evidence="10">
    <location>
        <begin position="241"/>
        <end position="256"/>
    </location>
</feature>
<evidence type="ECO:0000259" key="12">
    <source>
        <dbReference type="PROSITE" id="PS50893"/>
    </source>
</evidence>
<dbReference type="Proteomes" id="UP000019150">
    <property type="component" value="Chromosome"/>
</dbReference>
<dbReference type="InterPro" id="IPR003593">
    <property type="entry name" value="AAA+_ATPase"/>
</dbReference>
<keyword evidence="6" id="KW-1278">Translocase</keyword>
<evidence type="ECO:0000256" key="8">
    <source>
        <dbReference type="ARBA" id="ARBA00023136"/>
    </source>
</evidence>
<dbReference type="Gene3D" id="1.20.1560.10">
    <property type="entry name" value="ABC transporter type 1, transmembrane domain"/>
    <property type="match status" value="2"/>
</dbReference>
<dbReference type="GO" id="GO:0005886">
    <property type="term" value="C:plasma membrane"/>
    <property type="evidence" value="ECO:0007669"/>
    <property type="project" value="UniProtKB-SubCell"/>
</dbReference>
<evidence type="ECO:0000256" key="11">
    <source>
        <dbReference type="SAM" id="Phobius"/>
    </source>
</evidence>
<comment type="subcellular location">
    <subcellularLocation>
        <location evidence="1">Cell inner membrane</location>
        <topology evidence="1">Multi-pass membrane protein</topology>
    </subcellularLocation>
</comment>
<name>W5T7Z0_9NOCA</name>
<dbReference type="InterPro" id="IPR003439">
    <property type="entry name" value="ABC_transporter-like_ATP-bd"/>
</dbReference>
<gene>
    <name evidence="14" type="ORF">NONO_c06130</name>
</gene>
<dbReference type="Pfam" id="PF00005">
    <property type="entry name" value="ABC_tran"/>
    <property type="match status" value="1"/>
</dbReference>
<accession>W5T7Z0</accession>
<feature type="transmembrane region" description="Helical" evidence="11">
    <location>
        <begin position="32"/>
        <end position="57"/>
    </location>
</feature>
<keyword evidence="8 11" id="KW-0472">Membrane</keyword>
<organism evidence="14 15">
    <name type="scientific">Nocardia nova SH22a</name>
    <dbReference type="NCBI Taxonomy" id="1415166"/>
    <lineage>
        <taxon>Bacteria</taxon>
        <taxon>Bacillati</taxon>
        <taxon>Actinomycetota</taxon>
        <taxon>Actinomycetes</taxon>
        <taxon>Mycobacteriales</taxon>
        <taxon>Nocardiaceae</taxon>
        <taxon>Nocardia</taxon>
    </lineage>
</organism>
<evidence type="ECO:0000256" key="4">
    <source>
        <dbReference type="ARBA" id="ARBA00022741"/>
    </source>
</evidence>
<dbReference type="PANTHER" id="PTHR24221">
    <property type="entry name" value="ATP-BINDING CASSETTE SUB-FAMILY B"/>
    <property type="match status" value="1"/>
</dbReference>
<keyword evidence="15" id="KW-1185">Reference proteome</keyword>
<dbReference type="InterPro" id="IPR036640">
    <property type="entry name" value="ABC1_TM_sf"/>
</dbReference>
<dbReference type="PROSITE" id="PS50893">
    <property type="entry name" value="ABC_TRANSPORTER_2"/>
    <property type="match status" value="1"/>
</dbReference>
<evidence type="ECO:0000313" key="14">
    <source>
        <dbReference type="EMBL" id="AHH15425.1"/>
    </source>
</evidence>
<evidence type="ECO:0000256" key="9">
    <source>
        <dbReference type="ARBA" id="ARBA00023455"/>
    </source>
</evidence>
<dbReference type="InterPro" id="IPR017871">
    <property type="entry name" value="ABC_transporter-like_CS"/>
</dbReference>
<keyword evidence="2" id="KW-1003">Cell membrane</keyword>
<dbReference type="InterPro" id="IPR011527">
    <property type="entry name" value="ABC1_TM_dom"/>
</dbReference>
<dbReference type="GO" id="GO:0005524">
    <property type="term" value="F:ATP binding"/>
    <property type="evidence" value="ECO:0007669"/>
    <property type="project" value="UniProtKB-KW"/>
</dbReference>
<dbReference type="EMBL" id="CP006850">
    <property type="protein sequence ID" value="AHH15425.1"/>
    <property type="molecule type" value="Genomic_DNA"/>
</dbReference>
<dbReference type="HOGENOM" id="CLU_000604_84_9_11"/>
<feature type="transmembrane region" description="Helical" evidence="11">
    <location>
        <begin position="449"/>
        <end position="476"/>
    </location>
</feature>
<keyword evidence="5 14" id="KW-0067">ATP-binding</keyword>
<dbReference type="Gene3D" id="3.40.50.300">
    <property type="entry name" value="P-loop containing nucleotide triphosphate hydrolases"/>
    <property type="match status" value="1"/>
</dbReference>
<feature type="transmembrane region" description="Helical" evidence="11">
    <location>
        <begin position="290"/>
        <end position="313"/>
    </location>
</feature>
<evidence type="ECO:0000256" key="10">
    <source>
        <dbReference type="SAM" id="MobiDB-lite"/>
    </source>
</evidence>
<sequence>MVPYREGRSAVRSLWSDLRELRRVSEILPWRVLVSICWGTVALGSGLGLAALAAWLIARAWQMPPVLDLSVAVVAVRALGISRGLFRYIERLATHDVALRAMTTARTAVYTALARADMWTVRRGSLGGSLETGRSVNGDAVGNETAHVAAGRDGSAAVVRAGCRGGTGRDGQGGAGTAGVDRIIGRDGSRAVGGRSAVEAAERDGSAVVGGGGAGEVVGQDDSRAFEFVGADCDRNGRSGNGAAAATGDTRASAGSDDGGLGRGSGAAALLRRGDLLTRIGADIDDLGAVVVRALVPIAVAVLLSVAAVALLATISVPAAAILAVALLVSGAFAPWLSARAARAAELAVQSDRAEFRAAAVTVLDHAAELRVAGRLDDAMNTASEASRRAVAAEDRAATHSAWAAAATPLSIGASVLGALLIGIVLYGSGSGAPVEPLQPASPGGITPMAFAVLVLLPLSAFEAVAVLPAAAQALTKGRAALHRIRALSTAEAPPNGSPEDRSTASVRTETTREGLRDRLTRALSDIPPGRRIAVVGPSGAGKTTLLMAWAGLFDTPHPGRTFFAEDAHLFGTTVLENLRVARGDLTAAEAETALRAVGSGDWLDAQPDGVETDLIGGAAAVSGGQRRRLLLARALVAPADTLLLDEPTEHMDAAAGADLLRALLDETSGLIAPDRTVVVVTHQLPPDHRADTVITVRPGGVVSITHREAAGRS</sequence>
<dbReference type="SMART" id="SM00382">
    <property type="entry name" value="AAA"/>
    <property type="match status" value="1"/>
</dbReference>
<reference evidence="14 15" key="1">
    <citation type="journal article" date="2014" name="Appl. Environ. Microbiol.">
        <title>Insights into the Microbial Degradation of Rubber and Gutta-Percha by Analysis of the Complete Genome of Nocardia nova SH22a.</title>
        <authorList>
            <person name="Luo Q."/>
            <person name="Hiessl S."/>
            <person name="Poehlein A."/>
            <person name="Daniel R."/>
            <person name="Steinbuchel A."/>
        </authorList>
    </citation>
    <scope>NUCLEOTIDE SEQUENCE [LARGE SCALE GENOMIC DNA]</scope>
    <source>
        <strain evidence="14">SH22a</strain>
    </source>
</reference>
<dbReference type="GO" id="GO:0045454">
    <property type="term" value="P:cell redox homeostasis"/>
    <property type="evidence" value="ECO:0007669"/>
    <property type="project" value="InterPro"/>
</dbReference>
<feature type="transmembrane region" description="Helical" evidence="11">
    <location>
        <begin position="403"/>
        <end position="429"/>
    </location>
</feature>
<dbReference type="NCBIfam" id="TIGR02868">
    <property type="entry name" value="CydC"/>
    <property type="match status" value="1"/>
</dbReference>
<evidence type="ECO:0000256" key="1">
    <source>
        <dbReference type="ARBA" id="ARBA00004429"/>
    </source>
</evidence>
<feature type="region of interest" description="Disordered" evidence="10">
    <location>
        <begin position="239"/>
        <end position="261"/>
    </location>
</feature>
<dbReference type="eggNOG" id="COG4987">
    <property type="taxonomic scope" value="Bacteria"/>
</dbReference>
<protein>
    <submittedName>
        <fullName evidence="14">Putative ABC transporter, ATP-binding protein/permease</fullName>
    </submittedName>
</protein>
<dbReference type="PROSITE" id="PS50929">
    <property type="entry name" value="ABC_TM1F"/>
    <property type="match status" value="1"/>
</dbReference>
<dbReference type="GO" id="GO:0016887">
    <property type="term" value="F:ATP hydrolysis activity"/>
    <property type="evidence" value="ECO:0007669"/>
    <property type="project" value="InterPro"/>
</dbReference>
<dbReference type="AlphaFoldDB" id="W5T7Z0"/>
<evidence type="ECO:0000259" key="13">
    <source>
        <dbReference type="PROSITE" id="PS50929"/>
    </source>
</evidence>
<keyword evidence="2" id="KW-0997">Cell inner membrane</keyword>
<proteinExistence type="inferred from homology"/>